<sequence>MKVRFLYPCFLPKWDAAVPYTIHFFKRLSFFLITSAANTHIIHPHLLRSLITSAANTLTHKYGYTHIHTRIRMHTHTYSDTDTHTLSLVTLTHSLSLALSLWPGLSWINRIG</sequence>
<organism evidence="1 2">
    <name type="scientific">Oncorhynchus kisutch</name>
    <name type="common">Coho salmon</name>
    <name type="synonym">Salmo kisutch</name>
    <dbReference type="NCBI Taxonomy" id="8019"/>
    <lineage>
        <taxon>Eukaryota</taxon>
        <taxon>Metazoa</taxon>
        <taxon>Chordata</taxon>
        <taxon>Craniata</taxon>
        <taxon>Vertebrata</taxon>
        <taxon>Euteleostomi</taxon>
        <taxon>Actinopterygii</taxon>
        <taxon>Neopterygii</taxon>
        <taxon>Teleostei</taxon>
        <taxon>Protacanthopterygii</taxon>
        <taxon>Salmoniformes</taxon>
        <taxon>Salmonidae</taxon>
        <taxon>Salmoninae</taxon>
        <taxon>Oncorhynchus</taxon>
    </lineage>
</organism>
<dbReference type="Proteomes" id="UP000694557">
    <property type="component" value="Unassembled WGS sequence"/>
</dbReference>
<keyword evidence="2" id="KW-1185">Reference proteome</keyword>
<accession>A0A8C7HBK6</accession>
<protein>
    <submittedName>
        <fullName evidence="1">Uncharacterized protein</fullName>
    </submittedName>
</protein>
<dbReference type="AlphaFoldDB" id="A0A8C7HBK6"/>
<evidence type="ECO:0000313" key="1">
    <source>
        <dbReference type="Ensembl" id="ENSOKIP00005054279.1"/>
    </source>
</evidence>
<reference evidence="1" key="2">
    <citation type="submission" date="2025-09" db="UniProtKB">
        <authorList>
            <consortium name="Ensembl"/>
        </authorList>
    </citation>
    <scope>IDENTIFICATION</scope>
</reference>
<reference evidence="1" key="1">
    <citation type="submission" date="2025-08" db="UniProtKB">
        <authorList>
            <consortium name="Ensembl"/>
        </authorList>
    </citation>
    <scope>IDENTIFICATION</scope>
</reference>
<name>A0A8C7HBK6_ONCKI</name>
<evidence type="ECO:0000313" key="2">
    <source>
        <dbReference type="Proteomes" id="UP000694557"/>
    </source>
</evidence>
<dbReference type="Ensembl" id="ENSOKIT00005057550.1">
    <property type="protein sequence ID" value="ENSOKIP00005054279.1"/>
    <property type="gene ID" value="ENSOKIG00005023153.1"/>
</dbReference>
<proteinExistence type="predicted"/>